<protein>
    <recommendedName>
        <fullName evidence="3">SalK</fullName>
    </recommendedName>
</protein>
<dbReference type="EMBL" id="AP022610">
    <property type="protein sequence ID" value="BBZ28458.1"/>
    <property type="molecule type" value="Genomic_DNA"/>
</dbReference>
<gene>
    <name evidence="1" type="ORF">MMAD_27530</name>
</gene>
<dbReference type="RefSeq" id="WP_163737924.1">
    <property type="nucleotide sequence ID" value="NZ_AP022610.1"/>
</dbReference>
<dbReference type="Pfam" id="PF21863">
    <property type="entry name" value="HTH_67"/>
    <property type="match status" value="1"/>
</dbReference>
<evidence type="ECO:0000313" key="2">
    <source>
        <dbReference type="Proteomes" id="UP000466517"/>
    </source>
</evidence>
<accession>A0A7I7XGX4</accession>
<dbReference type="AlphaFoldDB" id="A0A7I7XGX4"/>
<dbReference type="NCBIfam" id="NF047719">
    <property type="entry name" value="SCO6745_fam_HTH"/>
    <property type="match status" value="1"/>
</dbReference>
<evidence type="ECO:0000313" key="1">
    <source>
        <dbReference type="EMBL" id="BBZ28458.1"/>
    </source>
</evidence>
<evidence type="ECO:0008006" key="3">
    <source>
        <dbReference type="Google" id="ProtNLM"/>
    </source>
</evidence>
<dbReference type="Proteomes" id="UP000466517">
    <property type="component" value="Chromosome"/>
</dbReference>
<sequence length="295" mass="31741">MSRTPTTARRLFDRFEPVHALTYFAPESRQAFDELGFRGYWMGYFGGRAAPLGTVGADVVAALFYNFAPGHVARALPDAWEHAGPAAALRARESAAVAALRRCGVTDDDAVRTAADLLGKAAAAAPLDGRALYAANRALPWPDEPVARLWHAATLLREHRGDTHVAVLVAHGVGGRESNVLHAAADRVPKDFIVRSRQYDDAEWSSCSQRLAAMGLLDDGGALTDSGRAFKQHLEDTTDAMSLSAFDALSDRELELLFATLTPITRAVIAGGDVPAATPMGLRRDDLDDDRAHLD</sequence>
<organism evidence="1 2">
    <name type="scientific">Mycolicibacterium madagascariense</name>
    <dbReference type="NCBI Taxonomy" id="212765"/>
    <lineage>
        <taxon>Bacteria</taxon>
        <taxon>Bacillati</taxon>
        <taxon>Actinomycetota</taxon>
        <taxon>Actinomycetes</taxon>
        <taxon>Mycobacteriales</taxon>
        <taxon>Mycobacteriaceae</taxon>
        <taxon>Mycolicibacterium</taxon>
    </lineage>
</organism>
<name>A0A7I7XGX4_9MYCO</name>
<keyword evidence="2" id="KW-1185">Reference proteome</keyword>
<proteinExistence type="predicted"/>
<dbReference type="KEGG" id="mmag:MMAD_27530"/>
<dbReference type="InterPro" id="IPR054058">
    <property type="entry name" value="HTH_67"/>
</dbReference>
<reference evidence="1 2" key="1">
    <citation type="journal article" date="2019" name="Emerg. Microbes Infect.">
        <title>Comprehensive subspecies identification of 175 nontuberculous mycobacteria species based on 7547 genomic profiles.</title>
        <authorList>
            <person name="Matsumoto Y."/>
            <person name="Kinjo T."/>
            <person name="Motooka D."/>
            <person name="Nabeya D."/>
            <person name="Jung N."/>
            <person name="Uechi K."/>
            <person name="Horii T."/>
            <person name="Iida T."/>
            <person name="Fujita J."/>
            <person name="Nakamura S."/>
        </authorList>
    </citation>
    <scope>NUCLEOTIDE SEQUENCE [LARGE SCALE GENOMIC DNA]</scope>
    <source>
        <strain evidence="1 2">JCM 13574</strain>
    </source>
</reference>